<dbReference type="Pfam" id="PF00168">
    <property type="entry name" value="C2"/>
    <property type="match status" value="1"/>
</dbReference>
<gene>
    <name evidence="2" type="ORF">CDL15_Pgr024574</name>
    <name evidence="3" type="ORF">CRG98_008089</name>
</gene>
<accession>A0A218XXD5</accession>
<dbReference type="SMART" id="SM00239">
    <property type="entry name" value="C2"/>
    <property type="match status" value="1"/>
</dbReference>
<comment type="caution">
    <text evidence="2">The sequence shown here is derived from an EMBL/GenBank/DDBJ whole genome shotgun (WGS) entry which is preliminary data.</text>
</comment>
<dbReference type="Proteomes" id="UP000197138">
    <property type="component" value="Unassembled WGS sequence"/>
</dbReference>
<evidence type="ECO:0000259" key="1">
    <source>
        <dbReference type="PROSITE" id="PS50004"/>
    </source>
</evidence>
<evidence type="ECO:0000313" key="5">
    <source>
        <dbReference type="Proteomes" id="UP000233551"/>
    </source>
</evidence>
<dbReference type="SUPFAM" id="SSF49562">
    <property type="entry name" value="C2 domain (Calcium/lipid-binding domain, CaLB)"/>
    <property type="match status" value="1"/>
</dbReference>
<feature type="domain" description="C2" evidence="1">
    <location>
        <begin position="1"/>
        <end position="131"/>
    </location>
</feature>
<dbReference type="PROSITE" id="PS50004">
    <property type="entry name" value="C2"/>
    <property type="match status" value="1"/>
</dbReference>
<dbReference type="AlphaFoldDB" id="A0A218XXD5"/>
<dbReference type="InterPro" id="IPR044750">
    <property type="entry name" value="C2_SRC2/BAP"/>
</dbReference>
<name>A0A218XXD5_PUNGR</name>
<dbReference type="InterPro" id="IPR000008">
    <property type="entry name" value="C2_dom"/>
</dbReference>
<evidence type="ECO:0000313" key="2">
    <source>
        <dbReference type="EMBL" id="OWM89825.1"/>
    </source>
</evidence>
<evidence type="ECO:0000313" key="3">
    <source>
        <dbReference type="EMBL" id="PKI71572.1"/>
    </source>
</evidence>
<dbReference type="OrthoDB" id="1068731at2759"/>
<dbReference type="Gene3D" id="2.60.40.150">
    <property type="entry name" value="C2 domain"/>
    <property type="match status" value="1"/>
</dbReference>
<reference evidence="3 5" key="3">
    <citation type="submission" date="2017-11" db="EMBL/GenBank/DDBJ databases">
        <title>De-novo sequencing of pomegranate (Punica granatum L.) genome.</title>
        <authorList>
            <person name="Akparov Z."/>
            <person name="Amiraslanov A."/>
            <person name="Hajiyeva S."/>
            <person name="Abbasov M."/>
            <person name="Kaur K."/>
            <person name="Hamwieh A."/>
            <person name="Solovyev V."/>
            <person name="Salamov A."/>
            <person name="Braich B."/>
            <person name="Kosarev P."/>
            <person name="Mahmoud A."/>
            <person name="Hajiyev E."/>
            <person name="Babayeva S."/>
            <person name="Izzatullayeva V."/>
            <person name="Mammadov A."/>
            <person name="Mammadov A."/>
            <person name="Sharifova S."/>
            <person name="Ojaghi J."/>
            <person name="Eynullazada K."/>
            <person name="Bayramov B."/>
            <person name="Abdulazimova A."/>
            <person name="Shahmuradov I."/>
        </authorList>
    </citation>
    <scope>NUCLEOTIDE SEQUENCE [LARGE SCALE GENOMIC DNA]</scope>
    <source>
        <strain evidence="3">AG2017</strain>
        <strain evidence="5">cv. AG2017</strain>
        <tissue evidence="3">Leaf</tissue>
    </source>
</reference>
<dbReference type="EMBL" id="PGOL01000365">
    <property type="protein sequence ID" value="PKI71572.1"/>
    <property type="molecule type" value="Genomic_DNA"/>
</dbReference>
<keyword evidence="5" id="KW-1185">Reference proteome</keyword>
<dbReference type="PANTHER" id="PTHR32246">
    <property type="entry name" value="INGRESSION PROTEIN FIC1"/>
    <property type="match status" value="1"/>
</dbReference>
<protein>
    <recommendedName>
        <fullName evidence="1">C2 domain-containing protein</fullName>
    </recommendedName>
</protein>
<reference evidence="2" key="2">
    <citation type="submission" date="2017-06" db="EMBL/GenBank/DDBJ databases">
        <title>The pomegranate genome and the genomics of punicalagin biosynthesis.</title>
        <authorList>
            <person name="Xu C."/>
        </authorList>
    </citation>
    <scope>NUCLEOTIDE SEQUENCE [LARGE SCALE GENOMIC DNA]</scope>
    <source>
        <tissue evidence="2">Fresh leaf</tissue>
    </source>
</reference>
<dbReference type="CDD" id="cd04051">
    <property type="entry name" value="C2_SRC2_like"/>
    <property type="match status" value="1"/>
</dbReference>
<sequence length="275" mass="31327">MAASTLDLELTVLSCRDLKAFNFFQKLSLYAAVSIFSDPANSNGRHTSCQPQRQKTLVDRVGDRNPDWNHTMSFNLEPFKSSPADEKLSEDVFVRFEVRCEGTVFGNRTVGETRVPLRDLVEEFHGARRFLSYQVKTGDGRANGVLNFSYKVNGKSSTETSATDNQKFRTVEPTPRVHELRFSSPEVIQTKPKDISYPRIDIADTQPVSLLPLMLSQQTAPYDNVFYAQSNRQDIYSYEMYPPAPVPENVPRQYPSKMEVTGYGYSLWGHNQFRV</sequence>
<dbReference type="EMBL" id="MTKT01000666">
    <property type="protein sequence ID" value="OWM89825.1"/>
    <property type="molecule type" value="Genomic_DNA"/>
</dbReference>
<dbReference type="Proteomes" id="UP000233551">
    <property type="component" value="Unassembled WGS sequence"/>
</dbReference>
<proteinExistence type="predicted"/>
<evidence type="ECO:0000313" key="4">
    <source>
        <dbReference type="Proteomes" id="UP000197138"/>
    </source>
</evidence>
<dbReference type="STRING" id="22663.A0A218XXD5"/>
<dbReference type="GO" id="GO:0006952">
    <property type="term" value="P:defense response"/>
    <property type="evidence" value="ECO:0007669"/>
    <property type="project" value="InterPro"/>
</dbReference>
<reference evidence="4" key="1">
    <citation type="journal article" date="2017" name="Plant J.">
        <title>The pomegranate (Punica granatum L.) genome and the genomics of punicalagin biosynthesis.</title>
        <authorList>
            <person name="Qin G."/>
            <person name="Xu C."/>
            <person name="Ming R."/>
            <person name="Tang H."/>
            <person name="Guyot R."/>
            <person name="Kramer E.M."/>
            <person name="Hu Y."/>
            <person name="Yi X."/>
            <person name="Qi Y."/>
            <person name="Xu X."/>
            <person name="Gao Z."/>
            <person name="Pan H."/>
            <person name="Jian J."/>
            <person name="Tian Y."/>
            <person name="Yue Z."/>
            <person name="Xu Y."/>
        </authorList>
    </citation>
    <scope>NUCLEOTIDE SEQUENCE [LARGE SCALE GENOMIC DNA]</scope>
    <source>
        <strain evidence="4">cv. Dabenzi</strain>
    </source>
</reference>
<dbReference type="PANTHER" id="PTHR32246:SF28">
    <property type="entry name" value="C2 DOMAIN-CONTAINING PROTEIN"/>
    <property type="match status" value="1"/>
</dbReference>
<dbReference type="GeneID" id="116199217"/>
<dbReference type="InterPro" id="IPR035892">
    <property type="entry name" value="C2_domain_sf"/>
</dbReference>
<organism evidence="2 4">
    <name type="scientific">Punica granatum</name>
    <name type="common">Pomegranate</name>
    <dbReference type="NCBI Taxonomy" id="22663"/>
    <lineage>
        <taxon>Eukaryota</taxon>
        <taxon>Viridiplantae</taxon>
        <taxon>Streptophyta</taxon>
        <taxon>Embryophyta</taxon>
        <taxon>Tracheophyta</taxon>
        <taxon>Spermatophyta</taxon>
        <taxon>Magnoliopsida</taxon>
        <taxon>eudicotyledons</taxon>
        <taxon>Gunneridae</taxon>
        <taxon>Pentapetalae</taxon>
        <taxon>rosids</taxon>
        <taxon>malvids</taxon>
        <taxon>Myrtales</taxon>
        <taxon>Lythraceae</taxon>
        <taxon>Punica</taxon>
    </lineage>
</organism>